<feature type="transmembrane region" description="Helical" evidence="7">
    <location>
        <begin position="70"/>
        <end position="94"/>
    </location>
</feature>
<name>A0ABQ9XE21_9EUKA</name>
<evidence type="ECO:0000256" key="5">
    <source>
        <dbReference type="ARBA" id="ARBA00023136"/>
    </source>
</evidence>
<organism evidence="9 10">
    <name type="scientific">Blattamonas nauphoetae</name>
    <dbReference type="NCBI Taxonomy" id="2049346"/>
    <lineage>
        <taxon>Eukaryota</taxon>
        <taxon>Metamonada</taxon>
        <taxon>Preaxostyla</taxon>
        <taxon>Oxymonadida</taxon>
        <taxon>Blattamonas</taxon>
    </lineage>
</organism>
<dbReference type="Pfam" id="PF05154">
    <property type="entry name" value="TM2"/>
    <property type="match status" value="1"/>
</dbReference>
<protein>
    <recommendedName>
        <fullName evidence="8">TM2 domain-containing protein</fullName>
    </recommendedName>
</protein>
<feature type="region of interest" description="Disordered" evidence="6">
    <location>
        <begin position="120"/>
        <end position="195"/>
    </location>
</feature>
<feature type="compositionally biased region" description="Low complexity" evidence="6">
    <location>
        <begin position="139"/>
        <end position="167"/>
    </location>
</feature>
<comment type="similarity">
    <text evidence="2">Belongs to the TM2 family.</text>
</comment>
<accession>A0ABQ9XE21</accession>
<evidence type="ECO:0000256" key="7">
    <source>
        <dbReference type="SAM" id="Phobius"/>
    </source>
</evidence>
<proteinExistence type="inferred from homology"/>
<feature type="compositionally biased region" description="Gly residues" evidence="6">
    <location>
        <begin position="127"/>
        <end position="138"/>
    </location>
</feature>
<dbReference type="InterPro" id="IPR050932">
    <property type="entry name" value="TM2D1-3-like"/>
</dbReference>
<gene>
    <name evidence="9" type="ORF">BLNAU_14377</name>
</gene>
<keyword evidence="10" id="KW-1185">Reference proteome</keyword>
<dbReference type="Proteomes" id="UP001281761">
    <property type="component" value="Unassembled WGS sequence"/>
</dbReference>
<dbReference type="InterPro" id="IPR007829">
    <property type="entry name" value="TM2"/>
</dbReference>
<evidence type="ECO:0000313" key="10">
    <source>
        <dbReference type="Proteomes" id="UP001281761"/>
    </source>
</evidence>
<evidence type="ECO:0000256" key="3">
    <source>
        <dbReference type="ARBA" id="ARBA00022692"/>
    </source>
</evidence>
<comment type="caution">
    <text evidence="9">The sequence shown here is derived from an EMBL/GenBank/DDBJ whole genome shotgun (WGS) entry which is preliminary data.</text>
</comment>
<dbReference type="PANTHER" id="PTHR21016:SF25">
    <property type="entry name" value="TM2 DOMAIN-CONTAINING PROTEIN DDB_G0277895-RELATED"/>
    <property type="match status" value="1"/>
</dbReference>
<feature type="compositionally biased region" description="Low complexity" evidence="6">
    <location>
        <begin position="180"/>
        <end position="195"/>
    </location>
</feature>
<reference evidence="9 10" key="1">
    <citation type="journal article" date="2022" name="bioRxiv">
        <title>Genomics of Preaxostyla Flagellates Illuminates Evolutionary Transitions and the Path Towards Mitochondrial Loss.</title>
        <authorList>
            <person name="Novak L.V.F."/>
            <person name="Treitli S.C."/>
            <person name="Pyrih J."/>
            <person name="Halakuc P."/>
            <person name="Pipaliya S.V."/>
            <person name="Vacek V."/>
            <person name="Brzon O."/>
            <person name="Soukal P."/>
            <person name="Eme L."/>
            <person name="Dacks J.B."/>
            <person name="Karnkowska A."/>
            <person name="Elias M."/>
            <person name="Hampl V."/>
        </authorList>
    </citation>
    <scope>NUCLEOTIDE SEQUENCE [LARGE SCALE GENOMIC DNA]</scope>
    <source>
        <strain evidence="9">NAU3</strain>
        <tissue evidence="9">Gut</tissue>
    </source>
</reference>
<feature type="domain" description="TM2" evidence="8">
    <location>
        <begin position="44"/>
        <end position="87"/>
    </location>
</feature>
<evidence type="ECO:0000256" key="2">
    <source>
        <dbReference type="ARBA" id="ARBA00008284"/>
    </source>
</evidence>
<evidence type="ECO:0000259" key="8">
    <source>
        <dbReference type="Pfam" id="PF05154"/>
    </source>
</evidence>
<keyword evidence="3 7" id="KW-0812">Transmembrane</keyword>
<dbReference type="PANTHER" id="PTHR21016">
    <property type="entry name" value="BETA-AMYLOID BINDING PROTEIN-RELATED"/>
    <property type="match status" value="1"/>
</dbReference>
<feature type="compositionally biased region" description="Pro residues" evidence="6">
    <location>
        <begin position="168"/>
        <end position="179"/>
    </location>
</feature>
<evidence type="ECO:0000256" key="4">
    <source>
        <dbReference type="ARBA" id="ARBA00022989"/>
    </source>
</evidence>
<comment type="subcellular location">
    <subcellularLocation>
        <location evidence="1">Membrane</location>
        <topology evidence="1">Multi-pass membrane protein</topology>
    </subcellularLocation>
</comment>
<evidence type="ECO:0000256" key="6">
    <source>
        <dbReference type="SAM" id="MobiDB-lite"/>
    </source>
</evidence>
<sequence>MQTEQYSYSDSRRYEGISWSQYVSRTVSSGVPAWGSGQFSAGPAYGLWFLACIGVAGMQRVYLGHIFSGIVYCLTYGFCGIGQLIDLCMIGSMVNDLNVEISTKVQQRAQQFAQQQPAYVGAPQQPGYGGQPAYGGQPGYPQGSPGYSPQPGYQQGAPGYAPQQGYQQPPPNYQQPPPQQAYQAAPAPNQQINKE</sequence>
<feature type="transmembrane region" description="Helical" evidence="7">
    <location>
        <begin position="45"/>
        <end position="63"/>
    </location>
</feature>
<keyword evidence="5 7" id="KW-0472">Membrane</keyword>
<keyword evidence="4 7" id="KW-1133">Transmembrane helix</keyword>
<evidence type="ECO:0000256" key="1">
    <source>
        <dbReference type="ARBA" id="ARBA00004141"/>
    </source>
</evidence>
<dbReference type="EMBL" id="JARBJD010000131">
    <property type="protein sequence ID" value="KAK2950706.1"/>
    <property type="molecule type" value="Genomic_DNA"/>
</dbReference>
<evidence type="ECO:0000313" key="9">
    <source>
        <dbReference type="EMBL" id="KAK2950706.1"/>
    </source>
</evidence>